<dbReference type="Proteomes" id="UP000663832">
    <property type="component" value="Unassembled WGS sequence"/>
</dbReference>
<gene>
    <name evidence="1" type="ORF">BJG266_LOCUS42614</name>
    <name evidence="2" type="ORF">QVE165_LOCUS59500</name>
</gene>
<evidence type="ECO:0000313" key="2">
    <source>
        <dbReference type="EMBL" id="CAF1641513.1"/>
    </source>
</evidence>
<dbReference type="EMBL" id="CAJNOI010002762">
    <property type="protein sequence ID" value="CAF1491099.1"/>
    <property type="molecule type" value="Genomic_DNA"/>
</dbReference>
<protein>
    <submittedName>
        <fullName evidence="2">Uncharacterized protein</fullName>
    </submittedName>
</protein>
<keyword evidence="3" id="KW-1185">Reference proteome</keyword>
<sequence length="77" mass="9108">MYNKHANLVLLYTTTFPFQTFTISKTSFSYWSTNTLTDQIWIILFNKLKYLIIEDCAVVTIKNFNILLDNSPHFDVH</sequence>
<name>A0A816DT18_9BILA</name>
<organism evidence="2 3">
    <name type="scientific">Adineta steineri</name>
    <dbReference type="NCBI Taxonomy" id="433720"/>
    <lineage>
        <taxon>Eukaryota</taxon>
        <taxon>Metazoa</taxon>
        <taxon>Spiralia</taxon>
        <taxon>Gnathifera</taxon>
        <taxon>Rotifera</taxon>
        <taxon>Eurotatoria</taxon>
        <taxon>Bdelloidea</taxon>
        <taxon>Adinetida</taxon>
        <taxon>Adinetidae</taxon>
        <taxon>Adineta</taxon>
    </lineage>
</organism>
<proteinExistence type="predicted"/>
<evidence type="ECO:0000313" key="1">
    <source>
        <dbReference type="EMBL" id="CAF1491099.1"/>
    </source>
</evidence>
<accession>A0A816DT18</accession>
<dbReference type="Proteomes" id="UP000663877">
    <property type="component" value="Unassembled WGS sequence"/>
</dbReference>
<evidence type="ECO:0000313" key="3">
    <source>
        <dbReference type="Proteomes" id="UP000663832"/>
    </source>
</evidence>
<comment type="caution">
    <text evidence="2">The sequence shown here is derived from an EMBL/GenBank/DDBJ whole genome shotgun (WGS) entry which is preliminary data.</text>
</comment>
<dbReference type="EMBL" id="CAJNOM010003089">
    <property type="protein sequence ID" value="CAF1641513.1"/>
    <property type="molecule type" value="Genomic_DNA"/>
</dbReference>
<dbReference type="AlphaFoldDB" id="A0A816DT18"/>
<reference evidence="2" key="1">
    <citation type="submission" date="2021-02" db="EMBL/GenBank/DDBJ databases">
        <authorList>
            <person name="Nowell W R."/>
        </authorList>
    </citation>
    <scope>NUCLEOTIDE SEQUENCE</scope>
</reference>